<dbReference type="InterPro" id="IPR012302">
    <property type="entry name" value="Malic_NAD-bd"/>
</dbReference>
<dbReference type="SMART" id="SM01274">
    <property type="entry name" value="malic"/>
    <property type="match status" value="1"/>
</dbReference>
<evidence type="ECO:0000256" key="8">
    <source>
        <dbReference type="RuleBase" id="RU003427"/>
    </source>
</evidence>
<feature type="active site" description="Proton acceptor" evidence="5">
    <location>
        <position position="169"/>
    </location>
</feature>
<evidence type="ECO:0000256" key="7">
    <source>
        <dbReference type="PIRSR" id="PIRSR000106-3"/>
    </source>
</evidence>
<dbReference type="GO" id="GO:0006108">
    <property type="term" value="P:malate metabolic process"/>
    <property type="evidence" value="ECO:0007669"/>
    <property type="project" value="TreeGrafter"/>
</dbReference>
<gene>
    <name evidence="11" type="ORF">A5707_10060</name>
</gene>
<accession>A0A1A2YTJ7</accession>
<name>A0A1A2YTJ7_9MYCO</name>
<dbReference type="Gene3D" id="3.40.50.10380">
    <property type="entry name" value="Malic enzyme, N-terminal domain"/>
    <property type="match status" value="1"/>
</dbReference>
<dbReference type="InterPro" id="IPR036291">
    <property type="entry name" value="NAD(P)-bd_dom_sf"/>
</dbReference>
<dbReference type="CDD" id="cd05312">
    <property type="entry name" value="NAD_bind_1_malic_enz"/>
    <property type="match status" value="1"/>
</dbReference>
<dbReference type="Pfam" id="PF00390">
    <property type="entry name" value="malic"/>
    <property type="match status" value="1"/>
</dbReference>
<feature type="binding site" evidence="6">
    <location>
        <position position="454"/>
    </location>
    <ligand>
        <name>(S)-malate</name>
        <dbReference type="ChEBI" id="CHEBI:15589"/>
    </ligand>
</feature>
<dbReference type="Proteomes" id="UP000093592">
    <property type="component" value="Unassembled WGS sequence"/>
</dbReference>
<evidence type="ECO:0000313" key="12">
    <source>
        <dbReference type="Proteomes" id="UP000093592"/>
    </source>
</evidence>
<dbReference type="EMBL" id="LZKJ01000200">
    <property type="protein sequence ID" value="OBI40256.1"/>
    <property type="molecule type" value="Genomic_DNA"/>
</dbReference>
<dbReference type="PIRSF" id="PIRSF000106">
    <property type="entry name" value="ME"/>
    <property type="match status" value="1"/>
</dbReference>
<evidence type="ECO:0000256" key="6">
    <source>
        <dbReference type="PIRSR" id="PIRSR000106-2"/>
    </source>
</evidence>
<reference evidence="12" key="1">
    <citation type="submission" date="2016-06" db="EMBL/GenBank/DDBJ databases">
        <authorList>
            <person name="Sutton G."/>
            <person name="Brinkac L."/>
            <person name="Sanka R."/>
            <person name="Adams M."/>
            <person name="Lau E."/>
            <person name="Sam S."/>
            <person name="Sreng N."/>
            <person name="Him V."/>
            <person name="Kerleguer A."/>
            <person name="Cheng S."/>
        </authorList>
    </citation>
    <scope>NUCLEOTIDE SEQUENCE [LARGE SCALE GENOMIC DNA]</scope>
    <source>
        <strain evidence="12">E861</strain>
    </source>
</reference>
<dbReference type="RefSeq" id="WP_065016546.1">
    <property type="nucleotide sequence ID" value="NZ_LZKJ01000200.1"/>
</dbReference>
<comment type="cofactor">
    <cofactor evidence="7">
        <name>Mg(2+)</name>
        <dbReference type="ChEBI" id="CHEBI:18420"/>
    </cofactor>
    <cofactor evidence="7">
        <name>Mn(2+)</name>
        <dbReference type="ChEBI" id="CHEBI:29035"/>
    </cofactor>
    <text evidence="7">Divalent metal cations. Prefers magnesium or manganese.</text>
</comment>
<dbReference type="SMART" id="SM00919">
    <property type="entry name" value="Malic_M"/>
    <property type="match status" value="1"/>
</dbReference>
<dbReference type="GO" id="GO:0005829">
    <property type="term" value="C:cytosol"/>
    <property type="evidence" value="ECO:0007669"/>
    <property type="project" value="TreeGrafter"/>
</dbReference>
<dbReference type="Pfam" id="PF03949">
    <property type="entry name" value="Malic_M"/>
    <property type="match status" value="1"/>
</dbReference>
<comment type="cofactor">
    <cofactor evidence="1">
        <name>Mn(2+)</name>
        <dbReference type="ChEBI" id="CHEBI:29035"/>
    </cofactor>
</comment>
<organism evidence="11 12">
    <name type="scientific">Mycobacterium kyorinense</name>
    <dbReference type="NCBI Taxonomy" id="487514"/>
    <lineage>
        <taxon>Bacteria</taxon>
        <taxon>Bacillati</taxon>
        <taxon>Actinomycetota</taxon>
        <taxon>Actinomycetes</taxon>
        <taxon>Mycobacteriales</taxon>
        <taxon>Mycobacteriaceae</taxon>
        <taxon>Mycobacterium</taxon>
    </lineage>
</organism>
<dbReference type="GO" id="GO:0004470">
    <property type="term" value="F:malic enzyme activity"/>
    <property type="evidence" value="ECO:0007669"/>
    <property type="project" value="InterPro"/>
</dbReference>
<dbReference type="GO" id="GO:0016616">
    <property type="term" value="F:oxidoreductase activity, acting on the CH-OH group of donors, NAD or NADP as acceptor"/>
    <property type="evidence" value="ECO:0007669"/>
    <property type="project" value="InterPro"/>
</dbReference>
<dbReference type="InterPro" id="IPR037062">
    <property type="entry name" value="Malic_N_dom_sf"/>
</dbReference>
<proteinExistence type="inferred from homology"/>
<sequence>MSDDRVPRIPQVLVTPSLNRGVGFTYEQRRRLGLSGRLPPAVLTLDQQAERVWHQLQSLPTDLGRNLLLEQLHYRHELLYFKVLIDHLPDLVPVVYTPTVGEAIQRFSDEYRGQRGLYLGIDRPGEIAESFETFGLGPEGVDLIVCTDAESILGIGDWGVGGIQIAVGKLALYTAGAGIDPRRCIAVSLDVGTDNEQLLRDPFYLGNRHARRRGPEYDRFIRRYIETAHRLFPHAMLHFEDFGPANARAILGRFGGDYCVFNDDMQGTGVVVMAAVYGALKVTGVPMRDQKVVVFGAGTAGIGIADQIRDAIVADGATVEEAASQMWPIDKQGLLFDDMHDLRDFQVPYAKSRGRLGVAAESHVGLVDAIKMAEPTILVGCSTVYGAFTREVIEAMAAFCERPLILPLSNPTSRMECTPAEALAWSGGKALLASGSPAPPVKFAGVTYVISQANNMLAFPGIGLGVIVAGAKRVTQNMLHAAAKAIAREADPTTSGASLLPGIQNLRAVSAMVAQAVYQAAVDDRVATRVHDHVSLAVREAMWQPEYD</sequence>
<dbReference type="PROSITE" id="PS00331">
    <property type="entry name" value="MALIC_ENZYMES"/>
    <property type="match status" value="1"/>
</dbReference>
<feature type="binding site" evidence="6">
    <location>
        <position position="410"/>
    </location>
    <ligand>
        <name>(S)-malate</name>
        <dbReference type="ChEBI" id="CHEBI:15589"/>
    </ligand>
</feature>
<dbReference type="GO" id="GO:0051287">
    <property type="term" value="F:NAD binding"/>
    <property type="evidence" value="ECO:0007669"/>
    <property type="project" value="InterPro"/>
</dbReference>
<dbReference type="GO" id="GO:0046872">
    <property type="term" value="F:metal ion binding"/>
    <property type="evidence" value="ECO:0007669"/>
    <property type="project" value="UniProtKB-KW"/>
</dbReference>
<dbReference type="SUPFAM" id="SSF51735">
    <property type="entry name" value="NAD(P)-binding Rossmann-fold domains"/>
    <property type="match status" value="1"/>
</dbReference>
<keyword evidence="3 7" id="KW-0479">Metal-binding</keyword>
<feature type="binding site" evidence="7">
    <location>
        <position position="241"/>
    </location>
    <ligand>
        <name>a divalent metal cation</name>
        <dbReference type="ChEBI" id="CHEBI:60240"/>
    </ligand>
</feature>
<dbReference type="InterPro" id="IPR012301">
    <property type="entry name" value="Malic_N_dom"/>
</dbReference>
<protein>
    <submittedName>
        <fullName evidence="11">NAD-dependent malic enzyme</fullName>
    </submittedName>
</protein>
<comment type="similarity">
    <text evidence="2 8">Belongs to the malic enzymes family.</text>
</comment>
<dbReference type="InterPro" id="IPR015884">
    <property type="entry name" value="Malic_enzyme_CS"/>
</dbReference>
<evidence type="ECO:0000256" key="4">
    <source>
        <dbReference type="ARBA" id="ARBA00023027"/>
    </source>
</evidence>
<dbReference type="Gene3D" id="3.40.50.720">
    <property type="entry name" value="NAD(P)-binding Rossmann-like Domain"/>
    <property type="match status" value="1"/>
</dbReference>
<dbReference type="PANTHER" id="PTHR23406:SF34">
    <property type="entry name" value="NAD-DEPENDENT MALIC ENZYME, MITOCHONDRIAL"/>
    <property type="match status" value="1"/>
</dbReference>
<evidence type="ECO:0000259" key="10">
    <source>
        <dbReference type="SMART" id="SM01274"/>
    </source>
</evidence>
<dbReference type="InterPro" id="IPR046346">
    <property type="entry name" value="Aminoacid_DH-like_N_sf"/>
</dbReference>
<dbReference type="InterPro" id="IPR001891">
    <property type="entry name" value="Malic_OxRdtase"/>
</dbReference>
<dbReference type="OrthoDB" id="3314528at2"/>
<evidence type="ECO:0000256" key="1">
    <source>
        <dbReference type="ARBA" id="ARBA00001936"/>
    </source>
</evidence>
<evidence type="ECO:0000313" key="11">
    <source>
        <dbReference type="EMBL" id="OBI40256.1"/>
    </source>
</evidence>
<dbReference type="PRINTS" id="PR00072">
    <property type="entry name" value="MALOXRDTASE"/>
</dbReference>
<feature type="domain" description="Malic enzyme N-terminal" evidence="10">
    <location>
        <begin position="73"/>
        <end position="255"/>
    </location>
</feature>
<dbReference type="SUPFAM" id="SSF53223">
    <property type="entry name" value="Aminoacid dehydrogenase-like, N-terminal domain"/>
    <property type="match status" value="1"/>
</dbReference>
<evidence type="ECO:0000259" key="9">
    <source>
        <dbReference type="SMART" id="SM00919"/>
    </source>
</evidence>
<evidence type="ECO:0000256" key="3">
    <source>
        <dbReference type="ARBA" id="ARBA00022723"/>
    </source>
</evidence>
<comment type="caution">
    <text evidence="11">The sequence shown here is derived from an EMBL/GenBank/DDBJ whole genome shotgun (WGS) entry which is preliminary data.</text>
</comment>
<evidence type="ECO:0000256" key="5">
    <source>
        <dbReference type="PIRSR" id="PIRSR000106-1"/>
    </source>
</evidence>
<feature type="active site" description="Proton donor" evidence="5">
    <location>
        <position position="96"/>
    </location>
</feature>
<feature type="binding site" evidence="7">
    <location>
        <position position="240"/>
    </location>
    <ligand>
        <name>a divalent metal cation</name>
        <dbReference type="ChEBI" id="CHEBI:60240"/>
    </ligand>
</feature>
<keyword evidence="4" id="KW-0520">NAD</keyword>
<dbReference type="AlphaFoldDB" id="A0A1A2YTJ7"/>
<dbReference type="PANTHER" id="PTHR23406">
    <property type="entry name" value="MALIC ENZYME-RELATED"/>
    <property type="match status" value="1"/>
</dbReference>
<evidence type="ECO:0000256" key="2">
    <source>
        <dbReference type="ARBA" id="ARBA00008785"/>
    </source>
</evidence>
<feature type="domain" description="Malic enzyme NAD-binding" evidence="9">
    <location>
        <begin position="265"/>
        <end position="522"/>
    </location>
</feature>
<feature type="binding site" evidence="7">
    <location>
        <position position="264"/>
    </location>
    <ligand>
        <name>a divalent metal cation</name>
        <dbReference type="ChEBI" id="CHEBI:60240"/>
    </ligand>
</feature>
<dbReference type="NCBIfam" id="NF010052">
    <property type="entry name" value="PRK13529.1"/>
    <property type="match status" value="1"/>
</dbReference>